<protein>
    <submittedName>
        <fullName evidence="1">Uncharacterized protein</fullName>
    </submittedName>
</protein>
<sequence>MGECVHNNPSVELLLDELAHWHLEYERTADPDDFWSAGSQEAAQLSSRVGQLLAALGRPVSLR</sequence>
<dbReference type="EMBL" id="JASZZX010000048">
    <property type="protein sequence ID" value="MDM3929826.1"/>
    <property type="molecule type" value="Genomic_DNA"/>
</dbReference>
<dbReference type="RefSeq" id="WP_069954300.1">
    <property type="nucleotide sequence ID" value="NZ_CP012886.2"/>
</dbReference>
<keyword evidence="2" id="KW-1185">Reference proteome</keyword>
<evidence type="ECO:0000313" key="1">
    <source>
        <dbReference type="EMBL" id="MDM3929826.1"/>
    </source>
</evidence>
<proteinExistence type="predicted"/>
<gene>
    <name evidence="1" type="ORF">QRB35_27995</name>
</gene>
<comment type="caution">
    <text evidence="1">The sequence shown here is derived from an EMBL/GenBank/DDBJ whole genome shotgun (WGS) entry which is preliminary data.</text>
</comment>
<reference evidence="2" key="2">
    <citation type="submission" date="2023-06" db="EMBL/GenBank/DDBJ databases">
        <title>Itaconate inhibition of nontuberculous mycobacteria.</title>
        <authorList>
            <person name="Spilker T."/>
        </authorList>
    </citation>
    <scope>NUCLEOTIDE SEQUENCE [LARGE SCALE GENOMIC DNA]</scope>
    <source>
        <strain evidence="2">FLAC1071</strain>
    </source>
</reference>
<evidence type="ECO:0000313" key="2">
    <source>
        <dbReference type="Proteomes" id="UP001529272"/>
    </source>
</evidence>
<reference evidence="1 2" key="1">
    <citation type="submission" date="2023-06" db="EMBL/GenBank/DDBJ databases">
        <title>Itaconate inhibition of nontuberculous mycobacteria.</title>
        <authorList>
            <person name="Breen P."/>
            <person name="Zimbric M."/>
            <person name="Caverly L."/>
        </authorList>
    </citation>
    <scope>NUCLEOTIDE SEQUENCE [LARGE SCALE GENOMIC DNA]</scope>
    <source>
        <strain evidence="1 2">FLAC1071</strain>
    </source>
</reference>
<name>A0ABT7P966_MYCIT</name>
<organism evidence="1 2">
    <name type="scientific">Mycobacterium intracellulare subsp. chimaera</name>
    <dbReference type="NCBI Taxonomy" id="222805"/>
    <lineage>
        <taxon>Bacteria</taxon>
        <taxon>Bacillati</taxon>
        <taxon>Actinomycetota</taxon>
        <taxon>Actinomycetes</taxon>
        <taxon>Mycobacteriales</taxon>
        <taxon>Mycobacteriaceae</taxon>
        <taxon>Mycobacterium</taxon>
        <taxon>Mycobacterium avium complex (MAC)</taxon>
    </lineage>
</organism>
<accession>A0ABT7P966</accession>
<dbReference type="Proteomes" id="UP001529272">
    <property type="component" value="Unassembled WGS sequence"/>
</dbReference>